<evidence type="ECO:0000313" key="4">
    <source>
        <dbReference type="EMBL" id="AIF04238.1"/>
    </source>
</evidence>
<dbReference type="PROSITE" id="PS50240">
    <property type="entry name" value="TRYPSIN_DOM"/>
    <property type="match status" value="1"/>
</dbReference>
<proteinExistence type="predicted"/>
<keyword evidence="1" id="KW-1015">Disulfide bond</keyword>
<feature type="transmembrane region" description="Helical" evidence="2">
    <location>
        <begin position="40"/>
        <end position="66"/>
    </location>
</feature>
<dbReference type="InterPro" id="IPR001254">
    <property type="entry name" value="Trypsin_dom"/>
</dbReference>
<keyword evidence="2" id="KW-1133">Transmembrane helix</keyword>
<evidence type="ECO:0000259" key="3">
    <source>
        <dbReference type="PROSITE" id="PS50240"/>
    </source>
</evidence>
<dbReference type="EMBL" id="KF900703">
    <property type="protein sequence ID" value="AIF04238.1"/>
    <property type="molecule type" value="Genomic_DNA"/>
</dbReference>
<dbReference type="InterPro" id="IPR051333">
    <property type="entry name" value="CLIP_Serine_Protease"/>
</dbReference>
<accession>A0A075GR80</accession>
<dbReference type="Gene3D" id="2.40.10.10">
    <property type="entry name" value="Trypsin-like serine proteases"/>
    <property type="match status" value="2"/>
</dbReference>
<dbReference type="SUPFAM" id="SSF50494">
    <property type="entry name" value="Trypsin-like serine proteases"/>
    <property type="match status" value="1"/>
</dbReference>
<protein>
    <submittedName>
        <fullName evidence="4">Trypsin</fullName>
    </submittedName>
</protein>
<name>A0A075GR80_9EURY</name>
<dbReference type="SMART" id="SM00020">
    <property type="entry name" value="Tryp_SPc"/>
    <property type="match status" value="1"/>
</dbReference>
<evidence type="ECO:0000256" key="2">
    <source>
        <dbReference type="SAM" id="Phobius"/>
    </source>
</evidence>
<dbReference type="Pfam" id="PF00089">
    <property type="entry name" value="Trypsin"/>
    <property type="match status" value="1"/>
</dbReference>
<dbReference type="InterPro" id="IPR001314">
    <property type="entry name" value="Peptidase_S1A"/>
</dbReference>
<feature type="domain" description="Peptidase S1" evidence="3">
    <location>
        <begin position="113"/>
        <end position="375"/>
    </location>
</feature>
<dbReference type="InterPro" id="IPR033116">
    <property type="entry name" value="TRYPSIN_SER"/>
</dbReference>
<keyword evidence="2" id="KW-0812">Transmembrane</keyword>
<dbReference type="InterPro" id="IPR043504">
    <property type="entry name" value="Peptidase_S1_PA_chymotrypsin"/>
</dbReference>
<keyword evidence="2" id="KW-0472">Membrane</keyword>
<dbReference type="PANTHER" id="PTHR24260">
    <property type="match status" value="1"/>
</dbReference>
<sequence>MNEVDDDEAPIVMIDVTGGVVRFAADEVNSTNKAIPLGKILAVLLSLGVLFLILLSISIGIVISYVSDLFEMPEGQSGDGDEYGYRLDVDSDLYFDLGANKNGFWANDEIPSFDSTVYIEGTCLDDPEYYCSGSGVIVSSRWVFTAAHVAIDLDVSDTYVVIGSDYENYEDAVYVSEIFIHPSYKDEDFDYDFAMLKLGRSVNQQYIAGWVGDREDLDLVSTKAYVSGFGDLDEEFADCGKACLEDQSGFFSQRRAWTNIIDRVTGGETTGNSYIVYDFDSPDGKNNSLRKGSSGFSYDQGDFSYAGKGSSSQEPTNLEGSSVFGDSGGPMYANLEGVWLVVAVTAHGGEYSDYGDVAFNSRVSVYYDWICSHSDSGARITNC</sequence>
<dbReference type="GO" id="GO:0004252">
    <property type="term" value="F:serine-type endopeptidase activity"/>
    <property type="evidence" value="ECO:0007669"/>
    <property type="project" value="InterPro"/>
</dbReference>
<organism evidence="4">
    <name type="scientific">uncultured marine group II/III euryarchaeote KM3_172_F11</name>
    <dbReference type="NCBI Taxonomy" id="1457929"/>
    <lineage>
        <taxon>Archaea</taxon>
        <taxon>Methanobacteriati</taxon>
        <taxon>Methanobacteriota</taxon>
        <taxon>environmental samples</taxon>
    </lineage>
</organism>
<dbReference type="InterPro" id="IPR009003">
    <property type="entry name" value="Peptidase_S1_PA"/>
</dbReference>
<dbReference type="PROSITE" id="PS00135">
    <property type="entry name" value="TRYPSIN_SER"/>
    <property type="match status" value="1"/>
</dbReference>
<dbReference type="GO" id="GO:0006508">
    <property type="term" value="P:proteolysis"/>
    <property type="evidence" value="ECO:0007669"/>
    <property type="project" value="InterPro"/>
</dbReference>
<dbReference type="PANTHER" id="PTHR24260:SF136">
    <property type="entry name" value="GH08193P-RELATED"/>
    <property type="match status" value="1"/>
</dbReference>
<evidence type="ECO:0000256" key="1">
    <source>
        <dbReference type="ARBA" id="ARBA00023157"/>
    </source>
</evidence>
<dbReference type="PRINTS" id="PR00722">
    <property type="entry name" value="CHYMOTRYPSIN"/>
</dbReference>
<dbReference type="AlphaFoldDB" id="A0A075GR80"/>
<reference evidence="4" key="1">
    <citation type="journal article" date="2014" name="Genome Biol. Evol.">
        <title>Pangenome evidence for extensive interdomain horizontal transfer affecting lineage core and shell genes in uncultured planktonic thaumarchaeota and euryarchaeota.</title>
        <authorList>
            <person name="Deschamps P."/>
            <person name="Zivanovic Y."/>
            <person name="Moreira D."/>
            <person name="Rodriguez-Valera F."/>
            <person name="Lopez-Garcia P."/>
        </authorList>
    </citation>
    <scope>NUCLEOTIDE SEQUENCE</scope>
</reference>